<name>A0A2D0NHG4_FLAN2</name>
<reference evidence="2 3" key="1">
    <citation type="submission" date="2017-10" db="EMBL/GenBank/DDBJ databases">
        <title>The draft genome sequence of Lewinella nigricans NBRC 102662.</title>
        <authorList>
            <person name="Wang K."/>
        </authorList>
    </citation>
    <scope>NUCLEOTIDE SEQUENCE [LARGE SCALE GENOMIC DNA]</scope>
    <source>
        <strain evidence="2 3">NBRC 102662</strain>
    </source>
</reference>
<dbReference type="InterPro" id="IPR011604">
    <property type="entry name" value="PDDEXK-like_dom_sf"/>
</dbReference>
<keyword evidence="3" id="KW-1185">Reference proteome</keyword>
<evidence type="ECO:0000313" key="3">
    <source>
        <dbReference type="Proteomes" id="UP000223913"/>
    </source>
</evidence>
<feature type="domain" description="PD-(D/E)XK endonuclease-like" evidence="1">
    <location>
        <begin position="618"/>
        <end position="860"/>
    </location>
</feature>
<dbReference type="InterPro" id="IPR038726">
    <property type="entry name" value="PDDEXK_AddAB-type"/>
</dbReference>
<proteinExistence type="predicted"/>
<accession>A0A2D0NHG4</accession>
<protein>
    <recommendedName>
        <fullName evidence="1">PD-(D/E)XK endonuclease-like domain-containing protein</fullName>
    </recommendedName>
</protein>
<dbReference type="AlphaFoldDB" id="A0A2D0NHG4"/>
<dbReference type="OrthoDB" id="1488830at2"/>
<gene>
    <name evidence="2" type="ORF">CRP01_04090</name>
</gene>
<evidence type="ECO:0000313" key="2">
    <source>
        <dbReference type="EMBL" id="PHN07944.1"/>
    </source>
</evidence>
<evidence type="ECO:0000259" key="1">
    <source>
        <dbReference type="Pfam" id="PF12705"/>
    </source>
</evidence>
<sequence length="901" mass="103723">MIIYFGLALDDSVYPLPDGTQGNVQYLGPHGLLHTLESHLGLIGHANNIDYLRTAQYRQALSAYLEEQPRAFFADSFRADQMATAAELLSRRDELLLAGWDFQADENSPERLACLAAIEEELRTGNPVHLTMGVADRWRAILRMLDRRRHPIREVALVEPREQLPPHLRQLFDRFRDQGVVIRQIGLPDTHAHTDLGHFQHAVNGLTKAKKDTAGDGSLLILRGENEASLAAWIAACFRLNEELRPLCLIGDKSRLLDDYLTLEGLPGMGLPAASLARPTLQVLKLVSVFLWDPIDPYKIMEFVSLAVKPLEDELAHRIAIHMAQTPGLRGEGWYIMINRYFDELDTLAQKDKSIKPAEVRSQYNFWFERQRYDRSAAVPKGEVIEIFAYLQRWAIQVYDDKGANNPSFMVLAEQAKRVVELLQAVPEDRLSHLELERIVRTIYEPAPVQFRETEVGHLPFVLRPSAMVGATDRLLWWNFSQQEAEHFFSRWYDSERSWLEKRAVVPDGPQDENGRLIWQRKWPILQTRDQLILIVPDNTAGRANEPHPLMGPLEAAFKDLSAITYDLESGRGEEAFASIFDLPSYRPLDIRQLGRPKPFLEITGIDLAAQREAETLSSLETLFYYPYQWVLRHQIHLRKSAILSVVPDRTLMGNLAHRFFQRLLNQKQEQWDQAAVHRWIEGESRRLLGQEGAGLLLYGREPERLAFINKVKYAAWSLVNLIQQNGWSVRGTEQELQGKFENIPVRGRADLVLERDGELAVVDLKWRGSSRRERQIRNEEDLQLVLYSRLLTAEDSWAHTAYFVMEDGKMISRNELAFQQITAVSPDTDHREVNERILEKMEATYRWRMEQIKAGKIEIRCEQTAEALDEHYGAELMDLLEMRTGNAYFDDYGTLINLIE</sequence>
<dbReference type="Proteomes" id="UP000223913">
    <property type="component" value="Unassembled WGS sequence"/>
</dbReference>
<dbReference type="Gene3D" id="3.90.320.10">
    <property type="match status" value="1"/>
</dbReference>
<organism evidence="2 3">
    <name type="scientific">Flavilitoribacter nigricans (strain ATCC 23147 / DSM 23189 / NBRC 102662 / NCIMB 1420 / SS-2)</name>
    <name type="common">Lewinella nigricans</name>
    <dbReference type="NCBI Taxonomy" id="1122177"/>
    <lineage>
        <taxon>Bacteria</taxon>
        <taxon>Pseudomonadati</taxon>
        <taxon>Bacteroidota</taxon>
        <taxon>Saprospiria</taxon>
        <taxon>Saprospirales</taxon>
        <taxon>Lewinellaceae</taxon>
        <taxon>Flavilitoribacter</taxon>
    </lineage>
</organism>
<dbReference type="Pfam" id="PF12705">
    <property type="entry name" value="PDDEXK_1"/>
    <property type="match status" value="1"/>
</dbReference>
<dbReference type="EMBL" id="PDUD01000004">
    <property type="protein sequence ID" value="PHN07944.1"/>
    <property type="molecule type" value="Genomic_DNA"/>
</dbReference>
<comment type="caution">
    <text evidence="2">The sequence shown here is derived from an EMBL/GenBank/DDBJ whole genome shotgun (WGS) entry which is preliminary data.</text>
</comment>